<dbReference type="InterPro" id="IPR023353">
    <property type="entry name" value="LemA-like_dom_sf"/>
</dbReference>
<dbReference type="RefSeq" id="WP_226973539.1">
    <property type="nucleotide sequence ID" value="NZ_JAJBNC010000275.1"/>
</dbReference>
<feature type="non-terminal residue" evidence="6">
    <location>
        <position position="1"/>
    </location>
</feature>
<protein>
    <submittedName>
        <fullName evidence="6">LemA family protein</fullName>
    </submittedName>
</protein>
<evidence type="ECO:0000313" key="6">
    <source>
        <dbReference type="EMBL" id="MCB5496005.1"/>
    </source>
</evidence>
<keyword evidence="5" id="KW-0472">Membrane</keyword>
<dbReference type="PANTHER" id="PTHR34478:SF2">
    <property type="entry name" value="MEMBRANE PROTEIN"/>
    <property type="match status" value="1"/>
</dbReference>
<organism evidence="6 7">
    <name type="scientific">Mediterraneibacter gnavus</name>
    <name type="common">Ruminococcus gnavus</name>
    <dbReference type="NCBI Taxonomy" id="33038"/>
    <lineage>
        <taxon>Bacteria</taxon>
        <taxon>Bacillati</taxon>
        <taxon>Bacillota</taxon>
        <taxon>Clostridia</taxon>
        <taxon>Lachnospirales</taxon>
        <taxon>Lachnospiraceae</taxon>
        <taxon>Mediterraneibacter</taxon>
    </lineage>
</organism>
<feature type="non-terminal residue" evidence="6">
    <location>
        <position position="89"/>
    </location>
</feature>
<evidence type="ECO:0000256" key="5">
    <source>
        <dbReference type="ARBA" id="ARBA00023136"/>
    </source>
</evidence>
<dbReference type="EMBL" id="JAJBNC010000275">
    <property type="protein sequence ID" value="MCB5496005.1"/>
    <property type="molecule type" value="Genomic_DNA"/>
</dbReference>
<comment type="caution">
    <text evidence="6">The sequence shown here is derived from an EMBL/GenBank/DDBJ whole genome shotgun (WGS) entry which is preliminary data.</text>
</comment>
<evidence type="ECO:0000256" key="3">
    <source>
        <dbReference type="ARBA" id="ARBA00022692"/>
    </source>
</evidence>
<proteinExistence type="inferred from homology"/>
<dbReference type="Proteomes" id="UP001297422">
    <property type="component" value="Unassembled WGS sequence"/>
</dbReference>
<sequence length="89" mass="9973">WAQIDVVLKRRADLIPNLVETVKGYASHEKETLENAIKARNTYVTANSPQDQLAASGELNQALSRLMMLGEAYPVLKANTNFMELQKEL</sequence>
<accession>A0AAJ1B0R8</accession>
<dbReference type="AlphaFoldDB" id="A0AAJ1B0R8"/>
<name>A0AAJ1B0R8_MEDGN</name>
<comment type="subcellular location">
    <subcellularLocation>
        <location evidence="1">Membrane</location>
        <topology evidence="1">Single-pass membrane protein</topology>
    </subcellularLocation>
</comment>
<dbReference type="Pfam" id="PF04011">
    <property type="entry name" value="LemA"/>
    <property type="match status" value="1"/>
</dbReference>
<keyword evidence="3" id="KW-0812">Transmembrane</keyword>
<gene>
    <name evidence="6" type="ORF">LIQ10_20185</name>
</gene>
<comment type="similarity">
    <text evidence="2">Belongs to the LemA family.</text>
</comment>
<keyword evidence="4" id="KW-1133">Transmembrane helix</keyword>
<evidence type="ECO:0000256" key="1">
    <source>
        <dbReference type="ARBA" id="ARBA00004167"/>
    </source>
</evidence>
<dbReference type="SUPFAM" id="SSF140478">
    <property type="entry name" value="LemA-like"/>
    <property type="match status" value="1"/>
</dbReference>
<dbReference type="Gene3D" id="1.20.1440.20">
    <property type="entry name" value="LemA-like domain"/>
    <property type="match status" value="1"/>
</dbReference>
<evidence type="ECO:0000313" key="7">
    <source>
        <dbReference type="Proteomes" id="UP001297422"/>
    </source>
</evidence>
<dbReference type="InterPro" id="IPR007156">
    <property type="entry name" value="MamQ_LemA"/>
</dbReference>
<evidence type="ECO:0000256" key="4">
    <source>
        <dbReference type="ARBA" id="ARBA00022989"/>
    </source>
</evidence>
<reference evidence="6" key="1">
    <citation type="submission" date="2021-10" db="EMBL/GenBank/DDBJ databases">
        <title>Collection of gut derived symbiotic bacterial strains cultured from healthy donors.</title>
        <authorList>
            <person name="Lin H."/>
            <person name="Littmann E."/>
            <person name="Claire K."/>
            <person name="Pamer E."/>
        </authorList>
    </citation>
    <scope>NUCLEOTIDE SEQUENCE</scope>
    <source>
        <strain evidence="6">MSK.23.4</strain>
    </source>
</reference>
<evidence type="ECO:0000256" key="2">
    <source>
        <dbReference type="ARBA" id="ARBA00008854"/>
    </source>
</evidence>
<dbReference type="PANTHER" id="PTHR34478">
    <property type="entry name" value="PROTEIN LEMA"/>
    <property type="match status" value="1"/>
</dbReference>
<dbReference type="GO" id="GO:0016020">
    <property type="term" value="C:membrane"/>
    <property type="evidence" value="ECO:0007669"/>
    <property type="project" value="UniProtKB-SubCell"/>
</dbReference>